<protein>
    <submittedName>
        <fullName evidence="2">Uncharacterized protein</fullName>
    </submittedName>
</protein>
<dbReference type="Proteomes" id="UP000692954">
    <property type="component" value="Unassembled WGS sequence"/>
</dbReference>
<reference evidence="2" key="1">
    <citation type="submission" date="2021-01" db="EMBL/GenBank/DDBJ databases">
        <authorList>
            <consortium name="Genoscope - CEA"/>
            <person name="William W."/>
        </authorList>
    </citation>
    <scope>NUCLEOTIDE SEQUENCE</scope>
</reference>
<keyword evidence="3" id="KW-1185">Reference proteome</keyword>
<organism evidence="2 3">
    <name type="scientific">Paramecium sonneborni</name>
    <dbReference type="NCBI Taxonomy" id="65129"/>
    <lineage>
        <taxon>Eukaryota</taxon>
        <taxon>Sar</taxon>
        <taxon>Alveolata</taxon>
        <taxon>Ciliophora</taxon>
        <taxon>Intramacronucleata</taxon>
        <taxon>Oligohymenophorea</taxon>
        <taxon>Peniculida</taxon>
        <taxon>Parameciidae</taxon>
        <taxon>Paramecium</taxon>
    </lineage>
</organism>
<dbReference type="EMBL" id="CAJJDN010000019">
    <property type="protein sequence ID" value="CAD8064244.1"/>
    <property type="molecule type" value="Genomic_DNA"/>
</dbReference>
<feature type="coiled-coil region" evidence="1">
    <location>
        <begin position="124"/>
        <end position="202"/>
    </location>
</feature>
<evidence type="ECO:0000256" key="1">
    <source>
        <dbReference type="SAM" id="Coils"/>
    </source>
</evidence>
<dbReference type="OrthoDB" id="306954at2759"/>
<comment type="caution">
    <text evidence="2">The sequence shown here is derived from an EMBL/GenBank/DDBJ whole genome shotgun (WGS) entry which is preliminary data.</text>
</comment>
<name>A0A8S1LNF5_9CILI</name>
<dbReference type="AlphaFoldDB" id="A0A8S1LNF5"/>
<sequence>MIQVSLYDIDLGCQYHKLYFQIQSNSQTNETHQISQLPISTLIEGKEFKIIIRDGSITIGSISFHSKQLTKSLNLVRWITLFDPKDDQYDGNLIEDDLEQPRILLRIETNYQYQQKLFKQNLLYAGLQNQKENTQQSIDKKKLQQIIEDHKDMQNMYASLKEDLISYRDNSQLEIKQLELEKQSYIQENKALKQQIQVLKQNELLMNDQQQKFGTNNNNKIK</sequence>
<evidence type="ECO:0000313" key="2">
    <source>
        <dbReference type="EMBL" id="CAD8064244.1"/>
    </source>
</evidence>
<accession>A0A8S1LNF5</accession>
<proteinExistence type="predicted"/>
<keyword evidence="1" id="KW-0175">Coiled coil</keyword>
<gene>
    <name evidence="2" type="ORF">PSON_ATCC_30995.1.T0190016</name>
</gene>
<evidence type="ECO:0000313" key="3">
    <source>
        <dbReference type="Proteomes" id="UP000692954"/>
    </source>
</evidence>